<dbReference type="PANTHER" id="PTHR21641">
    <property type="entry name" value="TRANSLATION INITIATION FACTOR-RELATED"/>
    <property type="match status" value="1"/>
</dbReference>
<dbReference type="Gene3D" id="2.40.50.140">
    <property type="entry name" value="Nucleic acid-binding proteins"/>
    <property type="match status" value="1"/>
</dbReference>
<evidence type="ECO:0000256" key="1">
    <source>
        <dbReference type="ARBA" id="ARBA00007340"/>
    </source>
</evidence>
<dbReference type="SUPFAM" id="SSF50249">
    <property type="entry name" value="Nucleic acid-binding proteins"/>
    <property type="match status" value="1"/>
</dbReference>
<name>A0A9P6M548_MORAP</name>
<dbReference type="Proteomes" id="UP000738359">
    <property type="component" value="Unassembled WGS sequence"/>
</dbReference>
<reference evidence="6" key="1">
    <citation type="journal article" date="2020" name="Fungal Divers.">
        <title>Resolving the Mortierellaceae phylogeny through synthesis of multi-gene phylogenetics and phylogenomics.</title>
        <authorList>
            <person name="Vandepol N."/>
            <person name="Liber J."/>
            <person name="Desiro A."/>
            <person name="Na H."/>
            <person name="Kennedy M."/>
            <person name="Barry K."/>
            <person name="Grigoriev I.V."/>
            <person name="Miller A.N."/>
            <person name="O'Donnell K."/>
            <person name="Stajich J.E."/>
            <person name="Bonito G."/>
        </authorList>
    </citation>
    <scope>NUCLEOTIDE SEQUENCE</scope>
    <source>
        <strain evidence="6">CK1249</strain>
    </source>
</reference>
<feature type="compositionally biased region" description="Acidic residues" evidence="4">
    <location>
        <begin position="146"/>
        <end position="164"/>
    </location>
</feature>
<evidence type="ECO:0000256" key="2">
    <source>
        <dbReference type="ARBA" id="ARBA00022884"/>
    </source>
</evidence>
<protein>
    <recommendedName>
        <fullName evidence="5">S1-like domain-containing protein</fullName>
    </recommendedName>
</protein>
<feature type="region of interest" description="Disordered" evidence="4">
    <location>
        <begin position="105"/>
        <end position="164"/>
    </location>
</feature>
<dbReference type="GO" id="GO:0005634">
    <property type="term" value="C:nucleus"/>
    <property type="evidence" value="ECO:0007669"/>
    <property type="project" value="TreeGrafter"/>
</dbReference>
<dbReference type="SMART" id="SM00652">
    <property type="entry name" value="eIF1a"/>
    <property type="match status" value="1"/>
</dbReference>
<dbReference type="EMBL" id="JAAAHY010000199">
    <property type="protein sequence ID" value="KAF9966011.1"/>
    <property type="molecule type" value="Genomic_DNA"/>
</dbReference>
<keyword evidence="3" id="KW-0648">Protein biosynthesis</keyword>
<feature type="domain" description="S1-like" evidence="5">
    <location>
        <begin position="11"/>
        <end position="88"/>
    </location>
</feature>
<accession>A0A9P6M548</accession>
<evidence type="ECO:0000256" key="4">
    <source>
        <dbReference type="SAM" id="MobiDB-lite"/>
    </source>
</evidence>
<dbReference type="GO" id="GO:0003723">
    <property type="term" value="F:RNA binding"/>
    <property type="evidence" value="ECO:0007669"/>
    <property type="project" value="UniProtKB-KW"/>
</dbReference>
<gene>
    <name evidence="6" type="ORF">BGZ70_003555</name>
</gene>
<evidence type="ECO:0000313" key="7">
    <source>
        <dbReference type="Proteomes" id="UP000738359"/>
    </source>
</evidence>
<dbReference type="Pfam" id="PF01176">
    <property type="entry name" value="eIF-1a"/>
    <property type="match status" value="1"/>
</dbReference>
<dbReference type="InterPro" id="IPR006196">
    <property type="entry name" value="RNA-binding_domain_S1_IF1"/>
</dbReference>
<feature type="compositionally biased region" description="Acidic residues" evidence="4">
    <location>
        <begin position="113"/>
        <end position="136"/>
    </location>
</feature>
<sequence>MSRRKQVPTDILTELPELEEGQRFARVLGSRGKNIHEVQFQNGEELLVNLPPKFRSLVWVKRGSYVIIEPAEEADKTKVEGDIVAVLFPDHIKKYKQRGIWPFEDQLSNSLGNDDEESGNDGDDNGDDEDEDDDDLFVNNNRVIIEESDTDSESEDETDEEDDK</sequence>
<dbReference type="PROSITE" id="PS50832">
    <property type="entry name" value="S1_IF1_TYPE"/>
    <property type="match status" value="1"/>
</dbReference>
<keyword evidence="3" id="KW-0396">Initiation factor</keyword>
<comment type="caution">
    <text evidence="6">The sequence shown here is derived from an EMBL/GenBank/DDBJ whole genome shotgun (WGS) entry which is preliminary data.</text>
</comment>
<dbReference type="PANTHER" id="PTHR21641:SF0">
    <property type="entry name" value="RNA-BINDING PROTEIN EIF1AD-RELATED"/>
    <property type="match status" value="1"/>
</dbReference>
<comment type="similarity">
    <text evidence="1">Belongs to the EIF1AD family.</text>
</comment>
<dbReference type="GO" id="GO:0003743">
    <property type="term" value="F:translation initiation factor activity"/>
    <property type="evidence" value="ECO:0007669"/>
    <property type="project" value="UniProtKB-UniRule"/>
</dbReference>
<dbReference type="AlphaFoldDB" id="A0A9P6M548"/>
<dbReference type="InterPro" id="IPR012340">
    <property type="entry name" value="NA-bd_OB-fold"/>
</dbReference>
<dbReference type="OrthoDB" id="1738325at2759"/>
<dbReference type="InterPro" id="IPR039294">
    <property type="entry name" value="EIF1AD"/>
</dbReference>
<evidence type="ECO:0000256" key="3">
    <source>
        <dbReference type="PROSITE-ProRule" id="PRU00181"/>
    </source>
</evidence>
<proteinExistence type="inferred from homology"/>
<keyword evidence="2" id="KW-0694">RNA-binding</keyword>
<evidence type="ECO:0000259" key="5">
    <source>
        <dbReference type="PROSITE" id="PS50832"/>
    </source>
</evidence>
<dbReference type="InterPro" id="IPR001253">
    <property type="entry name" value="TIF_eIF-1A"/>
</dbReference>
<organism evidence="6 7">
    <name type="scientific">Mortierella alpina</name>
    <name type="common">Oleaginous fungus</name>
    <name type="synonym">Mortierella renispora</name>
    <dbReference type="NCBI Taxonomy" id="64518"/>
    <lineage>
        <taxon>Eukaryota</taxon>
        <taxon>Fungi</taxon>
        <taxon>Fungi incertae sedis</taxon>
        <taxon>Mucoromycota</taxon>
        <taxon>Mortierellomycotina</taxon>
        <taxon>Mortierellomycetes</taxon>
        <taxon>Mortierellales</taxon>
        <taxon>Mortierellaceae</taxon>
        <taxon>Mortierella</taxon>
    </lineage>
</organism>
<evidence type="ECO:0000313" key="6">
    <source>
        <dbReference type="EMBL" id="KAF9966011.1"/>
    </source>
</evidence>
<keyword evidence="7" id="KW-1185">Reference proteome</keyword>